<evidence type="ECO:0000313" key="3">
    <source>
        <dbReference type="Proteomes" id="UP000182062"/>
    </source>
</evidence>
<reference evidence="2 3" key="1">
    <citation type="submission" date="2016-09" db="EMBL/GenBank/DDBJ databases">
        <title>Bacillus aquimaris SAMM genome sequence reveals colonization and biosurfactant production capacities.</title>
        <authorList>
            <person name="Waghmode S.R."/>
            <person name="Suryavanshi M.V."/>
        </authorList>
    </citation>
    <scope>NUCLEOTIDE SEQUENCE [LARGE SCALE GENOMIC DNA]</scope>
    <source>
        <strain evidence="2 3">SAMM</strain>
    </source>
</reference>
<evidence type="ECO:0000313" key="2">
    <source>
        <dbReference type="EMBL" id="OIU68756.1"/>
    </source>
</evidence>
<feature type="transmembrane region" description="Helical" evidence="1">
    <location>
        <begin position="97"/>
        <end position="120"/>
    </location>
</feature>
<gene>
    <name evidence="2" type="ORF">BHE18_17740</name>
</gene>
<sequence length="336" mass="38100">MVLRETGFSKWAVLLLGFVLVSNVLLYQPFTQETLMIELERGVILGSLLDMVVVSPILVYAAFKVSKKQVIGFMVAGLVLARFLIPKEFFAPYTMLLYAGVGFEALLFLVKLSLIGFLVWKIPQVRTEMKRAGEAAVFSMLPAAEKAVGSHALLKVLISEALMFYYLIFSWRKQPPSHDGCITMHKKTSALSMNIMIIHAIVIESIGLHWWLHTKWPILSIVLLLLNVYGVFLFIAEIAVMRLHPLEVKNGKLYVTQGLMQRIIVPLEYIKKYEWGAPPEEQTMTFMYNDLEQTEPQVIIHFKAPLEATLFMGREKSVSSIALRVDDPGKLKQLLQ</sequence>
<proteinExistence type="predicted"/>
<dbReference type="Proteomes" id="UP000182062">
    <property type="component" value="Unassembled WGS sequence"/>
</dbReference>
<feature type="transmembrane region" description="Helical" evidence="1">
    <location>
        <begin position="69"/>
        <end position="85"/>
    </location>
</feature>
<keyword evidence="3" id="KW-1185">Reference proteome</keyword>
<feature type="transmembrane region" description="Helical" evidence="1">
    <location>
        <begin position="148"/>
        <end position="169"/>
    </location>
</feature>
<protein>
    <recommendedName>
        <fullName evidence="4">Beta-carotene 15,15'-monooxygenase</fullName>
    </recommendedName>
</protein>
<feature type="transmembrane region" description="Helical" evidence="1">
    <location>
        <begin position="190"/>
        <end position="212"/>
    </location>
</feature>
<dbReference type="OrthoDB" id="875405at2"/>
<feature type="transmembrane region" description="Helical" evidence="1">
    <location>
        <begin position="218"/>
        <end position="240"/>
    </location>
</feature>
<feature type="transmembrane region" description="Helical" evidence="1">
    <location>
        <begin position="42"/>
        <end position="63"/>
    </location>
</feature>
<organism evidence="2 3">
    <name type="scientific">Rossellomorea aquimaris</name>
    <dbReference type="NCBI Taxonomy" id="189382"/>
    <lineage>
        <taxon>Bacteria</taxon>
        <taxon>Bacillati</taxon>
        <taxon>Bacillota</taxon>
        <taxon>Bacilli</taxon>
        <taxon>Bacillales</taxon>
        <taxon>Bacillaceae</taxon>
        <taxon>Rossellomorea</taxon>
    </lineage>
</organism>
<evidence type="ECO:0000256" key="1">
    <source>
        <dbReference type="SAM" id="Phobius"/>
    </source>
</evidence>
<keyword evidence="1" id="KW-0812">Transmembrane</keyword>
<feature type="transmembrane region" description="Helical" evidence="1">
    <location>
        <begin position="12"/>
        <end position="30"/>
    </location>
</feature>
<comment type="caution">
    <text evidence="2">The sequence shown here is derived from an EMBL/GenBank/DDBJ whole genome shotgun (WGS) entry which is preliminary data.</text>
</comment>
<name>A0A1J6VWN1_9BACI</name>
<dbReference type="EMBL" id="MINN01000128">
    <property type="protein sequence ID" value="OIU68756.1"/>
    <property type="molecule type" value="Genomic_DNA"/>
</dbReference>
<dbReference type="RefSeq" id="WP_071620180.1">
    <property type="nucleotide sequence ID" value="NZ_MINN01000128.1"/>
</dbReference>
<keyword evidence="1" id="KW-0472">Membrane</keyword>
<evidence type="ECO:0008006" key="4">
    <source>
        <dbReference type="Google" id="ProtNLM"/>
    </source>
</evidence>
<dbReference type="AlphaFoldDB" id="A0A1J6VWN1"/>
<keyword evidence="1" id="KW-1133">Transmembrane helix</keyword>
<accession>A0A1J6VWN1</accession>